<evidence type="ECO:0000256" key="4">
    <source>
        <dbReference type="ARBA" id="ARBA00038103"/>
    </source>
</evidence>
<dbReference type="PANTHER" id="PTHR20854">
    <property type="entry name" value="INOSITOL MONOPHOSPHATASE"/>
    <property type="match status" value="1"/>
</dbReference>
<dbReference type="Gene3D" id="3.40.190.80">
    <property type="match status" value="1"/>
</dbReference>
<dbReference type="EC" id="3.1.3.11" evidence="2"/>
<dbReference type="AlphaFoldDB" id="A0A7J9SF44"/>
<gene>
    <name evidence="6" type="ORF">H5V44_03335</name>
</gene>
<dbReference type="Proteomes" id="UP000546257">
    <property type="component" value="Unassembled WGS sequence"/>
</dbReference>
<dbReference type="Pfam" id="PF00459">
    <property type="entry name" value="Inositol_P"/>
    <property type="match status" value="1"/>
</dbReference>
<evidence type="ECO:0000313" key="6">
    <source>
        <dbReference type="EMBL" id="MBB6645338.1"/>
    </source>
</evidence>
<accession>A0A7J9SF44</accession>
<reference evidence="6 7" key="1">
    <citation type="submission" date="2020-08" db="EMBL/GenBank/DDBJ databases">
        <authorList>
            <person name="Seo M.-J."/>
        </authorList>
    </citation>
    <scope>NUCLEOTIDE SEQUENCE [LARGE SCALE GENOMIC DNA]</scope>
    <source>
        <strain evidence="6 7">MBLA0160</strain>
    </source>
</reference>
<proteinExistence type="inferred from homology"/>
<dbReference type="InterPro" id="IPR000760">
    <property type="entry name" value="Inositol_monophosphatase-like"/>
</dbReference>
<keyword evidence="5" id="KW-0479">Metal-binding</keyword>
<protein>
    <recommendedName>
        <fullName evidence="2">fructose-bisphosphatase</fullName>
        <ecNumber evidence="2">3.1.3.11</ecNumber>
    </recommendedName>
</protein>
<name>A0A7J9SF44_9EURY</name>
<dbReference type="Gene3D" id="3.30.540.10">
    <property type="entry name" value="Fructose-1,6-Bisphosphatase, subunit A, domain 1"/>
    <property type="match status" value="1"/>
</dbReference>
<organism evidence="6 7">
    <name type="scientific">Halobellus ruber</name>
    <dbReference type="NCBI Taxonomy" id="2761102"/>
    <lineage>
        <taxon>Archaea</taxon>
        <taxon>Methanobacteriati</taxon>
        <taxon>Methanobacteriota</taxon>
        <taxon>Stenosarchaea group</taxon>
        <taxon>Halobacteria</taxon>
        <taxon>Halobacteriales</taxon>
        <taxon>Haloferacaceae</taxon>
        <taxon>Halobellus</taxon>
    </lineage>
</organism>
<dbReference type="PRINTS" id="PR00377">
    <property type="entry name" value="IMPHPHTASES"/>
</dbReference>
<evidence type="ECO:0000256" key="1">
    <source>
        <dbReference type="ARBA" id="ARBA00001273"/>
    </source>
</evidence>
<comment type="catalytic activity">
    <reaction evidence="1">
        <text>beta-D-fructose 1,6-bisphosphate + H2O = beta-D-fructose 6-phosphate + phosphate</text>
        <dbReference type="Rhea" id="RHEA:11064"/>
        <dbReference type="ChEBI" id="CHEBI:15377"/>
        <dbReference type="ChEBI" id="CHEBI:32966"/>
        <dbReference type="ChEBI" id="CHEBI:43474"/>
        <dbReference type="ChEBI" id="CHEBI:57634"/>
        <dbReference type="EC" id="3.1.3.11"/>
    </reaction>
</comment>
<feature type="binding site" evidence="5">
    <location>
        <position position="87"/>
    </location>
    <ligand>
        <name>Mg(2+)</name>
        <dbReference type="ChEBI" id="CHEBI:18420"/>
        <label>1</label>
        <note>catalytic</note>
    </ligand>
</feature>
<keyword evidence="5" id="KW-0460">Magnesium</keyword>
<feature type="binding site" evidence="5">
    <location>
        <position position="90"/>
    </location>
    <ligand>
        <name>Mg(2+)</name>
        <dbReference type="ChEBI" id="CHEBI:18420"/>
        <label>2</label>
    </ligand>
</feature>
<dbReference type="GO" id="GO:0007165">
    <property type="term" value="P:signal transduction"/>
    <property type="evidence" value="ECO:0007669"/>
    <property type="project" value="TreeGrafter"/>
</dbReference>
<dbReference type="EMBL" id="JACKXD010000001">
    <property type="protein sequence ID" value="MBB6645338.1"/>
    <property type="molecule type" value="Genomic_DNA"/>
</dbReference>
<evidence type="ECO:0000313" key="7">
    <source>
        <dbReference type="Proteomes" id="UP000546257"/>
    </source>
</evidence>
<comment type="similarity">
    <text evidence="4">Belongs to the inositol monophosphatase superfamily. FBPase class 4 family.</text>
</comment>
<keyword evidence="7" id="KW-1185">Reference proteome</keyword>
<comment type="cofactor">
    <cofactor evidence="5">
        <name>Mg(2+)</name>
        <dbReference type="ChEBI" id="CHEBI:18420"/>
    </cofactor>
</comment>
<comment type="caution">
    <text evidence="6">The sequence shown here is derived from an EMBL/GenBank/DDBJ whole genome shotgun (WGS) entry which is preliminary data.</text>
</comment>
<dbReference type="GO" id="GO:0008934">
    <property type="term" value="F:inositol monophosphate 1-phosphatase activity"/>
    <property type="evidence" value="ECO:0007669"/>
    <property type="project" value="TreeGrafter"/>
</dbReference>
<evidence type="ECO:0000256" key="2">
    <source>
        <dbReference type="ARBA" id="ARBA00013093"/>
    </source>
</evidence>
<dbReference type="RefSeq" id="WP_185191699.1">
    <property type="nucleotide sequence ID" value="NZ_JACKXD010000001.1"/>
</dbReference>
<evidence type="ECO:0000256" key="5">
    <source>
        <dbReference type="PIRSR" id="PIRSR600760-2"/>
    </source>
</evidence>
<dbReference type="GO" id="GO:0006020">
    <property type="term" value="P:inositol metabolic process"/>
    <property type="evidence" value="ECO:0007669"/>
    <property type="project" value="TreeGrafter"/>
</dbReference>
<dbReference type="SUPFAM" id="SSF56655">
    <property type="entry name" value="Carbohydrate phosphatase"/>
    <property type="match status" value="1"/>
</dbReference>
<dbReference type="GO" id="GO:0042132">
    <property type="term" value="F:fructose 1,6-bisphosphate 1-phosphatase activity"/>
    <property type="evidence" value="ECO:0007669"/>
    <property type="project" value="UniProtKB-EC"/>
</dbReference>
<sequence length="287" mass="29868">MTDETASRARLTAVAERAVRAGGGYLADAFRDGSIDADYGTDDVKAAADRAAEERVLDVIGEAYPAHAVRAEESGQAGDHRYEWVVDPLDGTNNFAAGVPSFATAACVLHEGTPVVSAVYEPLPDDLYLARRDGGATVDGAPVAADSDVSLSAGTVSFVVGLPALRDADRRAVADRVESSIGAECKRVLDTWSPCVDWGLLARGGIEGLVAYYPDVYEQYAGELLAKEAGARTRVLDPENGEAVSPDADETGPTGVGTLYVAATTRTALDRLADAAAAPLPESEHTG</sequence>
<evidence type="ECO:0000256" key="3">
    <source>
        <dbReference type="ARBA" id="ARBA00023277"/>
    </source>
</evidence>
<dbReference type="GO" id="GO:0046872">
    <property type="term" value="F:metal ion binding"/>
    <property type="evidence" value="ECO:0007669"/>
    <property type="project" value="UniProtKB-KW"/>
</dbReference>
<dbReference type="PANTHER" id="PTHR20854:SF4">
    <property type="entry name" value="INOSITOL-1-MONOPHOSPHATASE-RELATED"/>
    <property type="match status" value="1"/>
</dbReference>
<feature type="binding site" evidence="5">
    <location>
        <position position="72"/>
    </location>
    <ligand>
        <name>Mg(2+)</name>
        <dbReference type="ChEBI" id="CHEBI:18420"/>
        <label>1</label>
        <note>catalytic</note>
    </ligand>
</feature>
<keyword evidence="3" id="KW-0119">Carbohydrate metabolism</keyword>
<feature type="binding site" evidence="5">
    <location>
        <position position="89"/>
    </location>
    <ligand>
        <name>Mg(2+)</name>
        <dbReference type="ChEBI" id="CHEBI:18420"/>
        <label>1</label>
        <note>catalytic</note>
    </ligand>
</feature>